<keyword evidence="5" id="KW-1185">Reference proteome</keyword>
<dbReference type="InterPro" id="IPR038300">
    <property type="entry name" value="SASP_sf_alpha/beta"/>
</dbReference>
<dbReference type="EMBL" id="CP119317">
    <property type="protein sequence ID" value="WEK53917.1"/>
    <property type="molecule type" value="Genomic_DNA"/>
</dbReference>
<comment type="similarity">
    <text evidence="2">Belongs to the alpha/beta-type SASP family.</text>
</comment>
<evidence type="ECO:0000256" key="2">
    <source>
        <dbReference type="ARBA" id="ARBA00005442"/>
    </source>
</evidence>
<evidence type="ECO:0000313" key="5">
    <source>
        <dbReference type="Proteomes" id="UP001178662"/>
    </source>
</evidence>
<dbReference type="InterPro" id="IPR050847">
    <property type="entry name" value="SASP_DNA-binding"/>
</dbReference>
<dbReference type="InterPro" id="IPR018126">
    <property type="entry name" value="SASP_alpha/beta-type_CS"/>
</dbReference>
<gene>
    <name evidence="4" type="ORF">P0Y55_15325</name>
</gene>
<accession>A0AA95JCH5</accession>
<proteinExistence type="inferred from homology"/>
<dbReference type="PANTHER" id="PTHR36107:SF1">
    <property type="entry name" value="SMALL, ACID-SOLUBLE SPORE PROTEIN A"/>
    <property type="match status" value="1"/>
</dbReference>
<name>A0AA95JCH5_9BACL</name>
<dbReference type="GO" id="GO:0006265">
    <property type="term" value="P:DNA topological change"/>
    <property type="evidence" value="ECO:0007669"/>
    <property type="project" value="InterPro"/>
</dbReference>
<dbReference type="Proteomes" id="UP001178662">
    <property type="component" value="Chromosome"/>
</dbReference>
<dbReference type="PROSITE" id="PS00304">
    <property type="entry name" value="SASP_1"/>
    <property type="match status" value="1"/>
</dbReference>
<evidence type="ECO:0000256" key="3">
    <source>
        <dbReference type="ARBA" id="ARBA00023125"/>
    </source>
</evidence>
<dbReference type="GO" id="GO:0003690">
    <property type="term" value="F:double-stranded DNA binding"/>
    <property type="evidence" value="ECO:0007669"/>
    <property type="project" value="InterPro"/>
</dbReference>
<dbReference type="PROSITE" id="PS00684">
    <property type="entry name" value="SASP_2"/>
    <property type="match status" value="1"/>
</dbReference>
<comment type="function">
    <text evidence="1">SASP are bound to spore DNA. They are double-stranded DNA-binding proteins that cause DNA to change to an a-like conformation. They protect the DNA backbone from chemical and enzymatic cleavage and are thus involved in dormant spore's high resistance to UV light.</text>
</comment>
<organism evidence="4 5">
    <name type="scientific">Candidatus Cohnella colombiensis</name>
    <dbReference type="NCBI Taxonomy" id="3121368"/>
    <lineage>
        <taxon>Bacteria</taxon>
        <taxon>Bacillati</taxon>
        <taxon>Bacillota</taxon>
        <taxon>Bacilli</taxon>
        <taxon>Bacillales</taxon>
        <taxon>Paenibacillaceae</taxon>
        <taxon>Cohnella</taxon>
    </lineage>
</organism>
<dbReference type="Pfam" id="PF00269">
    <property type="entry name" value="SASP"/>
    <property type="match status" value="1"/>
</dbReference>
<evidence type="ECO:0000256" key="1">
    <source>
        <dbReference type="ARBA" id="ARBA00003863"/>
    </source>
</evidence>
<reference evidence="4" key="1">
    <citation type="submission" date="2023-03" db="EMBL/GenBank/DDBJ databases">
        <title>Andean soil-derived lignocellulolytic bacterial consortium as a source of novel taxa and putative plastic-active enzymes.</title>
        <authorList>
            <person name="Diaz-Garcia L."/>
            <person name="Chuvochina M."/>
            <person name="Feuerriegel G."/>
            <person name="Bunk B."/>
            <person name="Sproer C."/>
            <person name="Streit W.R."/>
            <person name="Rodriguez L.M."/>
            <person name="Overmann J."/>
            <person name="Jimenez D.J."/>
        </authorList>
    </citation>
    <scope>NUCLEOTIDE SEQUENCE</scope>
    <source>
        <strain evidence="4">MAG 2441</strain>
    </source>
</reference>
<keyword evidence="3" id="KW-0238">DNA-binding</keyword>
<dbReference type="PANTHER" id="PTHR36107">
    <property type="entry name" value="SMALL, ACID-SOLUBLE SPORE PROTEIN A"/>
    <property type="match status" value="1"/>
</dbReference>
<dbReference type="Gene3D" id="6.10.10.80">
    <property type="entry name" value="Small, acid-soluble spore protein, alpha/beta type-like"/>
    <property type="match status" value="1"/>
</dbReference>
<dbReference type="AlphaFoldDB" id="A0AA95JCH5"/>
<evidence type="ECO:0000313" key="4">
    <source>
        <dbReference type="EMBL" id="WEK53917.1"/>
    </source>
</evidence>
<protein>
    <submittedName>
        <fullName evidence="4">Alpha/beta-type small acid-soluble spore protein</fullName>
    </submittedName>
</protein>
<dbReference type="InterPro" id="IPR001448">
    <property type="entry name" value="SASP_alpha/beta-type"/>
</dbReference>
<sequence length="87" mass="9281">MAKRRQIVPECANALNQMKFEIASELGVPFGHSATGDFDSEFAGELGSISGASMGKQYYGDLSSRQAGSVGGEITKRLVRQAQQTIV</sequence>